<dbReference type="AlphaFoldDB" id="A0A016SH88"/>
<keyword evidence="2" id="KW-1185">Reference proteome</keyword>
<dbReference type="EMBL" id="JARK01001564">
    <property type="protein sequence ID" value="EYB89762.1"/>
    <property type="molecule type" value="Genomic_DNA"/>
</dbReference>
<evidence type="ECO:0000313" key="1">
    <source>
        <dbReference type="EMBL" id="EYB89762.1"/>
    </source>
</evidence>
<dbReference type="OrthoDB" id="5899673at2759"/>
<name>A0A016SH88_9BILA</name>
<proteinExistence type="predicted"/>
<organism evidence="1 2">
    <name type="scientific">Ancylostoma ceylanicum</name>
    <dbReference type="NCBI Taxonomy" id="53326"/>
    <lineage>
        <taxon>Eukaryota</taxon>
        <taxon>Metazoa</taxon>
        <taxon>Ecdysozoa</taxon>
        <taxon>Nematoda</taxon>
        <taxon>Chromadorea</taxon>
        <taxon>Rhabditida</taxon>
        <taxon>Rhabditina</taxon>
        <taxon>Rhabditomorpha</taxon>
        <taxon>Strongyloidea</taxon>
        <taxon>Ancylostomatidae</taxon>
        <taxon>Ancylostomatinae</taxon>
        <taxon>Ancylostoma</taxon>
    </lineage>
</organism>
<evidence type="ECO:0000313" key="2">
    <source>
        <dbReference type="Proteomes" id="UP000024635"/>
    </source>
</evidence>
<reference evidence="2" key="1">
    <citation type="journal article" date="2015" name="Nat. Genet.">
        <title>The genome and transcriptome of the zoonotic hookworm Ancylostoma ceylanicum identify infection-specific gene families.</title>
        <authorList>
            <person name="Schwarz E.M."/>
            <person name="Hu Y."/>
            <person name="Antoshechkin I."/>
            <person name="Miller M.M."/>
            <person name="Sternberg P.W."/>
            <person name="Aroian R.V."/>
        </authorList>
    </citation>
    <scope>NUCLEOTIDE SEQUENCE</scope>
    <source>
        <strain evidence="2">HY135</strain>
    </source>
</reference>
<comment type="caution">
    <text evidence="1">The sequence shown here is derived from an EMBL/GenBank/DDBJ whole genome shotgun (WGS) entry which is preliminary data.</text>
</comment>
<gene>
    <name evidence="1" type="primary">Acey_s0228.g2884</name>
    <name evidence="1" type="ORF">Y032_0228g2884</name>
</gene>
<protein>
    <submittedName>
        <fullName evidence="1">Uncharacterized protein</fullName>
    </submittedName>
</protein>
<sequence length="77" mass="8551">MYRTAAKLTSSTQERIWSGKMAHEIAKSNGYPMRECSPRLAHRRSRLADGSEKIPFCLPSISDEVNTEEPTSGGPAR</sequence>
<accession>A0A016SH88</accession>
<dbReference type="Proteomes" id="UP000024635">
    <property type="component" value="Unassembled WGS sequence"/>
</dbReference>